<protein>
    <recommendedName>
        <fullName evidence="3">Lanthionine synthetase C family protein</fullName>
    </recommendedName>
</protein>
<evidence type="ECO:0000313" key="2">
    <source>
        <dbReference type="Proteomes" id="UP000643610"/>
    </source>
</evidence>
<reference evidence="1 2" key="1">
    <citation type="submission" date="2020-08" db="EMBL/GenBank/DDBJ databases">
        <title>Novel species isolated from subtropical streams in China.</title>
        <authorList>
            <person name="Lu H."/>
        </authorList>
    </citation>
    <scope>NUCLEOTIDE SEQUENCE [LARGE SCALE GENOMIC DNA]</scope>
    <source>
        <strain evidence="1 2">KCTC 52442</strain>
    </source>
</reference>
<keyword evidence="2" id="KW-1185">Reference proteome</keyword>
<proteinExistence type="predicted"/>
<comment type="caution">
    <text evidence="1">The sequence shown here is derived from an EMBL/GenBank/DDBJ whole genome shotgun (WGS) entry which is preliminary data.</text>
</comment>
<gene>
    <name evidence="1" type="ORF">H8K33_08235</name>
</gene>
<accession>A0ABR6XPR7</accession>
<dbReference type="PANTHER" id="PTHR12736:SF7">
    <property type="entry name" value="LANC-LIKE PROTEIN 3"/>
    <property type="match status" value="1"/>
</dbReference>
<dbReference type="SUPFAM" id="SSF158745">
    <property type="entry name" value="LanC-like"/>
    <property type="match status" value="1"/>
</dbReference>
<dbReference type="InterPro" id="IPR012341">
    <property type="entry name" value="6hp_glycosidase-like_sf"/>
</dbReference>
<organism evidence="1 2">
    <name type="scientific">Undibacterium amnicola</name>
    <dbReference type="NCBI Taxonomy" id="1834038"/>
    <lineage>
        <taxon>Bacteria</taxon>
        <taxon>Pseudomonadati</taxon>
        <taxon>Pseudomonadota</taxon>
        <taxon>Betaproteobacteria</taxon>
        <taxon>Burkholderiales</taxon>
        <taxon>Oxalobacteraceae</taxon>
        <taxon>Undibacterium</taxon>
    </lineage>
</organism>
<evidence type="ECO:0000313" key="1">
    <source>
        <dbReference type="EMBL" id="MBC3831495.1"/>
    </source>
</evidence>
<dbReference type="PRINTS" id="PR01950">
    <property type="entry name" value="LANCSUPER"/>
</dbReference>
<dbReference type="InterPro" id="IPR007822">
    <property type="entry name" value="LANC-like"/>
</dbReference>
<sequence length="441" mass="48174">MVERVDLKSAELNSIHHSLYLEIANRLGNALCRDAVWDQARCNWLGWAQEMHGQRMSPVYKACGADLYGGTSGIALFLAELYQFTHDRQQLRTIEGAVNQAWSIYARLPVNSQHGFYSGATGIAFALIRIGELLQRDVLIERGFSILLNLRDVPLDVKNIDVISGSAGAIPALLYLAKKYQREELTEFAQLHGRHLLQLAEHGEHGCSWSTIGAAVQSNLTGHSHGTAGIATALLELYGVTRDVEFLNIAQAALRYERHWFDQGQSNWADLRRFAQRGQIGQVGQDGITCSMAWCHGAPGIGLSRIRNRQLLMQTSNAETSDSGAIEQDLEAALHSSSAALMQAWLPGKLNYSLCHGAAGNAELMIMAAKELQDPALMAVAEKVAQDGHNFYVKQGLPWPCGNGGVGESPGLMLGTAGIGYFYLRMYDVQSVPSILLLGAE</sequence>
<dbReference type="RefSeq" id="WP_186890551.1">
    <property type="nucleotide sequence ID" value="NZ_JACOFU010000003.1"/>
</dbReference>
<dbReference type="Gene3D" id="1.50.10.10">
    <property type="match status" value="1"/>
</dbReference>
<name>A0ABR6XPR7_9BURK</name>
<dbReference type="PRINTS" id="PR01955">
    <property type="entry name" value="LANCFRANKIA"/>
</dbReference>
<dbReference type="PANTHER" id="PTHR12736">
    <property type="entry name" value="LANC-LIKE PROTEIN"/>
    <property type="match status" value="1"/>
</dbReference>
<dbReference type="Proteomes" id="UP000643610">
    <property type="component" value="Unassembled WGS sequence"/>
</dbReference>
<dbReference type="SMART" id="SM01260">
    <property type="entry name" value="LANC_like"/>
    <property type="match status" value="1"/>
</dbReference>
<evidence type="ECO:0008006" key="3">
    <source>
        <dbReference type="Google" id="ProtNLM"/>
    </source>
</evidence>
<dbReference type="EMBL" id="JACOFU010000003">
    <property type="protein sequence ID" value="MBC3831495.1"/>
    <property type="molecule type" value="Genomic_DNA"/>
</dbReference>
<dbReference type="Pfam" id="PF05147">
    <property type="entry name" value="LANC_like"/>
    <property type="match status" value="1"/>
</dbReference>